<dbReference type="PROSITE" id="PS50928">
    <property type="entry name" value="ABC_TM1"/>
    <property type="match status" value="1"/>
</dbReference>
<protein>
    <submittedName>
        <fullName evidence="9">ABC-type sugar transport system permease subunit</fullName>
    </submittedName>
</protein>
<sequence>MPFLVPAVAVLAVLVLYPIGYTVVRSFFDAGGDSYVGVDNYRTMFTTPATLTAIRNNAIWVVLAPTVVTVLGLLFAVLTERMRWQTAFKAVVFMPMAVSFLAAGVTWRMVYDADPDRGLANAAVVGAHDAFSPPSRFPGVRARDGAGVAVSPAGDLELPAGSGALFPLVGLAPEKIPAGAVPAAAPAGSGVRGVVWLDFAVGGGGRQRVIDPDEKGLPGVAVEVVRAGAVVASGETDAAGRFAFPRLSGDGYTVRLPAANFAPPFRGVDWLGPAVVTPAVIGTYLWIWAGFAMVMVSAGLAALPRDTLEAARMDGASEWQVLRRITVPQLRPVLIVVLVTMVINVLKVFDLVLVLAPEAVQADANVVALQMWRVSFGGARDYGLGSALGVLLFFLVLPAMVFNLRRLKREGT</sequence>
<evidence type="ECO:0000256" key="1">
    <source>
        <dbReference type="ARBA" id="ARBA00004651"/>
    </source>
</evidence>
<dbReference type="InterPro" id="IPR050809">
    <property type="entry name" value="UgpAE/MalFG_permease"/>
</dbReference>
<dbReference type="Proteomes" id="UP000622552">
    <property type="component" value="Unassembled WGS sequence"/>
</dbReference>
<organism evidence="9 10">
    <name type="scientific">Longispora fulva</name>
    <dbReference type="NCBI Taxonomy" id="619741"/>
    <lineage>
        <taxon>Bacteria</taxon>
        <taxon>Bacillati</taxon>
        <taxon>Actinomycetota</taxon>
        <taxon>Actinomycetes</taxon>
        <taxon>Micromonosporales</taxon>
        <taxon>Micromonosporaceae</taxon>
        <taxon>Longispora</taxon>
    </lineage>
</organism>
<keyword evidence="6 7" id="KW-0472">Membrane</keyword>
<dbReference type="EMBL" id="JADOUF010000001">
    <property type="protein sequence ID" value="MBG6137831.1"/>
    <property type="molecule type" value="Genomic_DNA"/>
</dbReference>
<feature type="transmembrane region" description="Helical" evidence="7">
    <location>
        <begin position="382"/>
        <end position="404"/>
    </location>
</feature>
<dbReference type="SUPFAM" id="SSF161098">
    <property type="entry name" value="MetI-like"/>
    <property type="match status" value="1"/>
</dbReference>
<evidence type="ECO:0000256" key="3">
    <source>
        <dbReference type="ARBA" id="ARBA00022475"/>
    </source>
</evidence>
<dbReference type="InterPro" id="IPR035906">
    <property type="entry name" value="MetI-like_sf"/>
</dbReference>
<keyword evidence="9" id="KW-0762">Sugar transport</keyword>
<dbReference type="Pfam" id="PF00528">
    <property type="entry name" value="BPD_transp_1"/>
    <property type="match status" value="1"/>
</dbReference>
<comment type="similarity">
    <text evidence="7">Belongs to the binding-protein-dependent transport system permease family.</text>
</comment>
<evidence type="ECO:0000256" key="2">
    <source>
        <dbReference type="ARBA" id="ARBA00022448"/>
    </source>
</evidence>
<keyword evidence="2 7" id="KW-0813">Transport</keyword>
<feature type="transmembrane region" description="Helical" evidence="7">
    <location>
        <begin position="333"/>
        <end position="356"/>
    </location>
</feature>
<dbReference type="RefSeq" id="WP_231398870.1">
    <property type="nucleotide sequence ID" value="NZ_BONS01000017.1"/>
</dbReference>
<dbReference type="CDD" id="cd06261">
    <property type="entry name" value="TM_PBP2"/>
    <property type="match status" value="1"/>
</dbReference>
<dbReference type="GO" id="GO:0005886">
    <property type="term" value="C:plasma membrane"/>
    <property type="evidence" value="ECO:0007669"/>
    <property type="project" value="UniProtKB-SubCell"/>
</dbReference>
<accession>A0A8J7GH21</accession>
<feature type="transmembrane region" description="Helical" evidence="7">
    <location>
        <begin position="58"/>
        <end position="78"/>
    </location>
</feature>
<keyword evidence="10" id="KW-1185">Reference proteome</keyword>
<feature type="transmembrane region" description="Helical" evidence="7">
    <location>
        <begin position="90"/>
        <end position="110"/>
    </location>
</feature>
<comment type="subcellular location">
    <subcellularLocation>
        <location evidence="1 7">Cell membrane</location>
        <topology evidence="1 7">Multi-pass membrane protein</topology>
    </subcellularLocation>
</comment>
<keyword evidence="3" id="KW-1003">Cell membrane</keyword>
<evidence type="ECO:0000256" key="6">
    <source>
        <dbReference type="ARBA" id="ARBA00023136"/>
    </source>
</evidence>
<feature type="transmembrane region" description="Helical" evidence="7">
    <location>
        <begin position="285"/>
        <end position="303"/>
    </location>
</feature>
<dbReference type="PANTHER" id="PTHR43227:SF8">
    <property type="entry name" value="DIACETYLCHITOBIOSE UPTAKE SYSTEM PERMEASE PROTEIN DASB"/>
    <property type="match status" value="1"/>
</dbReference>
<comment type="caution">
    <text evidence="9">The sequence shown here is derived from an EMBL/GenBank/DDBJ whole genome shotgun (WGS) entry which is preliminary data.</text>
</comment>
<dbReference type="Gene3D" id="1.10.3720.10">
    <property type="entry name" value="MetI-like"/>
    <property type="match status" value="2"/>
</dbReference>
<evidence type="ECO:0000313" key="9">
    <source>
        <dbReference type="EMBL" id="MBG6137831.1"/>
    </source>
</evidence>
<dbReference type="GO" id="GO:0055085">
    <property type="term" value="P:transmembrane transport"/>
    <property type="evidence" value="ECO:0007669"/>
    <property type="project" value="InterPro"/>
</dbReference>
<keyword evidence="5 7" id="KW-1133">Transmembrane helix</keyword>
<evidence type="ECO:0000256" key="4">
    <source>
        <dbReference type="ARBA" id="ARBA00022692"/>
    </source>
</evidence>
<dbReference type="PANTHER" id="PTHR43227">
    <property type="entry name" value="BLL4140 PROTEIN"/>
    <property type="match status" value="1"/>
</dbReference>
<reference evidence="9" key="1">
    <citation type="submission" date="2020-11" db="EMBL/GenBank/DDBJ databases">
        <title>Sequencing the genomes of 1000 actinobacteria strains.</title>
        <authorList>
            <person name="Klenk H.-P."/>
        </authorList>
    </citation>
    <scope>NUCLEOTIDE SEQUENCE</scope>
    <source>
        <strain evidence="9">DSM 45356</strain>
    </source>
</reference>
<gene>
    <name evidence="9" type="ORF">IW245_004025</name>
</gene>
<evidence type="ECO:0000313" key="10">
    <source>
        <dbReference type="Proteomes" id="UP000622552"/>
    </source>
</evidence>
<evidence type="ECO:0000256" key="5">
    <source>
        <dbReference type="ARBA" id="ARBA00022989"/>
    </source>
</evidence>
<feature type="domain" description="ABC transmembrane type-1" evidence="8">
    <location>
        <begin position="54"/>
        <end position="403"/>
    </location>
</feature>
<dbReference type="AlphaFoldDB" id="A0A8J7GH21"/>
<proteinExistence type="inferred from homology"/>
<name>A0A8J7GH21_9ACTN</name>
<evidence type="ECO:0000256" key="7">
    <source>
        <dbReference type="RuleBase" id="RU363032"/>
    </source>
</evidence>
<keyword evidence="4 7" id="KW-0812">Transmembrane</keyword>
<dbReference type="SUPFAM" id="SSF49478">
    <property type="entry name" value="Cna protein B-type domain"/>
    <property type="match status" value="1"/>
</dbReference>
<evidence type="ECO:0000259" key="8">
    <source>
        <dbReference type="PROSITE" id="PS50928"/>
    </source>
</evidence>
<dbReference type="InterPro" id="IPR000515">
    <property type="entry name" value="MetI-like"/>
</dbReference>